<dbReference type="GeneID" id="71988774"/>
<reference evidence="1" key="2">
    <citation type="journal article" date="2022" name="Microb. Genom.">
        <title>A chromosome-scale genome assembly of the tomato pathogen Cladosporium fulvum reveals a compartmentalized genome architecture and the presence of a dispensable chromosome.</title>
        <authorList>
            <person name="Zaccaron A.Z."/>
            <person name="Chen L.H."/>
            <person name="Samaras A."/>
            <person name="Stergiopoulos I."/>
        </authorList>
    </citation>
    <scope>NUCLEOTIDE SEQUENCE</scope>
    <source>
        <strain evidence="1">Race5_Kim</strain>
    </source>
</reference>
<dbReference type="RefSeq" id="XP_047766243.1">
    <property type="nucleotide sequence ID" value="XM_047908044.1"/>
</dbReference>
<dbReference type="KEGG" id="ffu:CLAFUR5_08896"/>
<sequence length="122" mass="14174">MPFPFFNLPQELRDEVYERLISEAQYPNHPRHPFQDVDMAIRGALVLKLLLVSRRFAQEYQQCQKSHGVLMIDAIKVRSRPASKDIVYSAETPPNGNWVRAKDHFGLKLIGDWRRGDGWKAV</sequence>
<proteinExistence type="predicted"/>
<dbReference type="OrthoDB" id="3650808at2759"/>
<gene>
    <name evidence="1" type="ORF">CLAFUR5_08896</name>
</gene>
<dbReference type="EMBL" id="CP090171">
    <property type="protein sequence ID" value="UJO21877.1"/>
    <property type="molecule type" value="Genomic_DNA"/>
</dbReference>
<reference evidence="1" key="1">
    <citation type="submission" date="2021-12" db="EMBL/GenBank/DDBJ databases">
        <authorList>
            <person name="Zaccaron A."/>
            <person name="Stergiopoulos I."/>
        </authorList>
    </citation>
    <scope>NUCLEOTIDE SEQUENCE</scope>
    <source>
        <strain evidence="1">Race5_Kim</strain>
    </source>
</reference>
<keyword evidence="2" id="KW-1185">Reference proteome</keyword>
<evidence type="ECO:0000313" key="2">
    <source>
        <dbReference type="Proteomes" id="UP000756132"/>
    </source>
</evidence>
<dbReference type="AlphaFoldDB" id="A0A9Q8PGA8"/>
<organism evidence="1 2">
    <name type="scientific">Passalora fulva</name>
    <name type="common">Tomato leaf mold</name>
    <name type="synonym">Cladosporium fulvum</name>
    <dbReference type="NCBI Taxonomy" id="5499"/>
    <lineage>
        <taxon>Eukaryota</taxon>
        <taxon>Fungi</taxon>
        <taxon>Dikarya</taxon>
        <taxon>Ascomycota</taxon>
        <taxon>Pezizomycotina</taxon>
        <taxon>Dothideomycetes</taxon>
        <taxon>Dothideomycetidae</taxon>
        <taxon>Mycosphaerellales</taxon>
        <taxon>Mycosphaerellaceae</taxon>
        <taxon>Fulvia</taxon>
    </lineage>
</organism>
<evidence type="ECO:0000313" key="1">
    <source>
        <dbReference type="EMBL" id="UJO21877.1"/>
    </source>
</evidence>
<dbReference type="Proteomes" id="UP000756132">
    <property type="component" value="Chromosome 9"/>
</dbReference>
<protein>
    <submittedName>
        <fullName evidence="1">Uncharacterized protein</fullName>
    </submittedName>
</protein>
<accession>A0A9Q8PGA8</accession>
<name>A0A9Q8PGA8_PASFU</name>